<proteinExistence type="inferred from homology"/>
<dbReference type="GO" id="GO:0005886">
    <property type="term" value="C:plasma membrane"/>
    <property type="evidence" value="ECO:0007669"/>
    <property type="project" value="UniProtKB-SubCell"/>
</dbReference>
<keyword evidence="3 9" id="KW-1003">Cell membrane</keyword>
<evidence type="ECO:0000313" key="11">
    <source>
        <dbReference type="EMBL" id="KEZ78432.1"/>
    </source>
</evidence>
<dbReference type="CDD" id="cd07571">
    <property type="entry name" value="ALP_N-acyl_transferase"/>
    <property type="match status" value="1"/>
</dbReference>
<feature type="transmembrane region" description="Helical" evidence="9">
    <location>
        <begin position="192"/>
        <end position="212"/>
    </location>
</feature>
<organism evidence="11 12">
    <name type="scientific">Salinisphaera hydrothermalis (strain C41B8)</name>
    <dbReference type="NCBI Taxonomy" id="1304275"/>
    <lineage>
        <taxon>Bacteria</taxon>
        <taxon>Pseudomonadati</taxon>
        <taxon>Pseudomonadota</taxon>
        <taxon>Gammaproteobacteria</taxon>
        <taxon>Salinisphaerales</taxon>
        <taxon>Salinisphaeraceae</taxon>
        <taxon>Salinisphaera</taxon>
    </lineage>
</organism>
<evidence type="ECO:0000256" key="9">
    <source>
        <dbReference type="HAMAP-Rule" id="MF_01148"/>
    </source>
</evidence>
<dbReference type="STRING" id="1304275.C41B8_04351"/>
<dbReference type="Pfam" id="PF00795">
    <property type="entry name" value="CN_hydrolase"/>
    <property type="match status" value="1"/>
</dbReference>
<dbReference type="PANTHER" id="PTHR38686">
    <property type="entry name" value="APOLIPOPROTEIN N-ACYLTRANSFERASE"/>
    <property type="match status" value="1"/>
</dbReference>
<dbReference type="InterPro" id="IPR036526">
    <property type="entry name" value="C-N_Hydrolase_sf"/>
</dbReference>
<dbReference type="GO" id="GO:0042158">
    <property type="term" value="P:lipoprotein biosynthetic process"/>
    <property type="evidence" value="ECO:0007669"/>
    <property type="project" value="UniProtKB-UniRule"/>
</dbReference>
<comment type="pathway">
    <text evidence="9">Protein modification; lipoprotein biosynthesis (N-acyl transfer).</text>
</comment>
<accession>A0A084INZ8</accession>
<dbReference type="PATRIC" id="fig|1304275.5.peg.891"/>
<dbReference type="UniPathway" id="UPA00666"/>
<evidence type="ECO:0000256" key="2">
    <source>
        <dbReference type="ARBA" id="ARBA00010065"/>
    </source>
</evidence>
<evidence type="ECO:0000256" key="6">
    <source>
        <dbReference type="ARBA" id="ARBA00022989"/>
    </source>
</evidence>
<dbReference type="NCBIfam" id="TIGR00546">
    <property type="entry name" value="lnt"/>
    <property type="match status" value="1"/>
</dbReference>
<feature type="transmembrane region" description="Helical" evidence="9">
    <location>
        <begin position="479"/>
        <end position="499"/>
    </location>
</feature>
<dbReference type="EMBL" id="APNK01000004">
    <property type="protein sequence ID" value="KEZ78432.1"/>
    <property type="molecule type" value="Genomic_DNA"/>
</dbReference>
<dbReference type="EC" id="2.3.1.269" evidence="9"/>
<feature type="transmembrane region" description="Helical" evidence="9">
    <location>
        <begin position="86"/>
        <end position="111"/>
    </location>
</feature>
<reference evidence="11 12" key="1">
    <citation type="submission" date="2013-03" db="EMBL/GenBank/DDBJ databases">
        <title>Salinisphaera hydrothermalis C41B8 Genome Sequencing.</title>
        <authorList>
            <person name="Li C."/>
            <person name="Lai Q."/>
            <person name="Shao Z."/>
        </authorList>
    </citation>
    <scope>NUCLEOTIDE SEQUENCE [LARGE SCALE GENOMIC DNA]</scope>
    <source>
        <strain evidence="11 12">C41B8</strain>
    </source>
</reference>
<evidence type="ECO:0000256" key="5">
    <source>
        <dbReference type="ARBA" id="ARBA00022692"/>
    </source>
</evidence>
<feature type="transmembrane region" description="Helical" evidence="9">
    <location>
        <begin position="164"/>
        <end position="187"/>
    </location>
</feature>
<evidence type="ECO:0000256" key="4">
    <source>
        <dbReference type="ARBA" id="ARBA00022679"/>
    </source>
</evidence>
<name>A0A084INZ8_SALHC</name>
<dbReference type="HAMAP" id="MF_01148">
    <property type="entry name" value="Lnt"/>
    <property type="match status" value="1"/>
</dbReference>
<comment type="subcellular location">
    <subcellularLocation>
        <location evidence="1 9">Cell membrane</location>
        <topology evidence="1 9">Multi-pass membrane protein</topology>
    </subcellularLocation>
</comment>
<comment type="caution">
    <text evidence="11">The sequence shown here is derived from an EMBL/GenBank/DDBJ whole genome shotgun (WGS) entry which is preliminary data.</text>
</comment>
<comment type="similarity">
    <text evidence="2 9">Belongs to the CN hydrolase family. Apolipoprotein N-acyltransferase subfamily.</text>
</comment>
<keyword evidence="12" id="KW-1185">Reference proteome</keyword>
<keyword evidence="6 9" id="KW-1133">Transmembrane helix</keyword>
<dbReference type="InterPro" id="IPR004563">
    <property type="entry name" value="Apolipo_AcylTrfase"/>
</dbReference>
<dbReference type="PANTHER" id="PTHR38686:SF1">
    <property type="entry name" value="APOLIPOPROTEIN N-ACYLTRANSFERASE"/>
    <property type="match status" value="1"/>
</dbReference>
<dbReference type="OrthoDB" id="9804277at2"/>
<protein>
    <recommendedName>
        <fullName evidence="9">Apolipoprotein N-acyltransferase</fullName>
        <shortName evidence="9">ALP N-acyltransferase</shortName>
        <ecNumber evidence="9">2.3.1.269</ecNumber>
    </recommendedName>
</protein>
<evidence type="ECO:0000256" key="8">
    <source>
        <dbReference type="ARBA" id="ARBA00023315"/>
    </source>
</evidence>
<keyword evidence="11" id="KW-0449">Lipoprotein</keyword>
<keyword evidence="7 9" id="KW-0472">Membrane</keyword>
<keyword evidence="4 9" id="KW-0808">Transferase</keyword>
<dbReference type="InterPro" id="IPR045378">
    <property type="entry name" value="LNT_N"/>
</dbReference>
<gene>
    <name evidence="9 11" type="primary">lnt</name>
    <name evidence="11" type="ORF">C41B8_04351</name>
</gene>
<dbReference type="AlphaFoldDB" id="A0A084INZ8"/>
<dbReference type="Gene3D" id="3.60.110.10">
    <property type="entry name" value="Carbon-nitrogen hydrolase"/>
    <property type="match status" value="1"/>
</dbReference>
<keyword evidence="8 9" id="KW-0012">Acyltransferase</keyword>
<feature type="transmembrane region" description="Helical" evidence="9">
    <location>
        <begin position="61"/>
        <end position="80"/>
    </location>
</feature>
<dbReference type="Proteomes" id="UP000028302">
    <property type="component" value="Unassembled WGS sequence"/>
</dbReference>
<evidence type="ECO:0000256" key="1">
    <source>
        <dbReference type="ARBA" id="ARBA00004651"/>
    </source>
</evidence>
<feature type="domain" description="CN hydrolase" evidence="10">
    <location>
        <begin position="231"/>
        <end position="470"/>
    </location>
</feature>
<evidence type="ECO:0000259" key="10">
    <source>
        <dbReference type="PROSITE" id="PS50263"/>
    </source>
</evidence>
<feature type="transmembrane region" description="Helical" evidence="9">
    <location>
        <begin position="32"/>
        <end position="49"/>
    </location>
</feature>
<dbReference type="RefSeq" id="WP_051883045.1">
    <property type="nucleotide sequence ID" value="NZ_APNK01000004.1"/>
</dbReference>
<dbReference type="InterPro" id="IPR003010">
    <property type="entry name" value="C-N_Hydrolase"/>
</dbReference>
<dbReference type="eggNOG" id="COG0815">
    <property type="taxonomic scope" value="Bacteria"/>
</dbReference>
<evidence type="ECO:0000256" key="3">
    <source>
        <dbReference type="ARBA" id="ARBA00022475"/>
    </source>
</evidence>
<dbReference type="GO" id="GO:0016410">
    <property type="term" value="F:N-acyltransferase activity"/>
    <property type="evidence" value="ECO:0007669"/>
    <property type="project" value="UniProtKB-UniRule"/>
</dbReference>
<sequence length="518" mass="55710">MTTRFAPMRRLFADLLVPGALGALVTLGFAPWNIYPATIAALIGVLALWRSVGPGRAAWRGFVFGAAHFGTGLYWVYVAVHDHAGAHVVLAGLATGALVVYLACFPALTGAIAGATNRFAPTLWALVVVPGAWCLAELLRGWAFTGFPWLSLGYVTIAAPLNGLAPLVGVHGLSLALMMAAGTLWLLYAGTLWARLVALVLIALLPLLVWSVPSPAHWTRPLHKTLQVAVLQGDIAPANQWRPALFAPTLRRYRDMTQRTDAALVVWPELAMPVSATRVDGDLAPLNAEATRRGQTVLAGLFWPTRDHRHLYNSVLALGADRGRYDKRHLVPFGEIVPGPSWLERLIGGDDGHAVAGASAQPLIHAQGTALGVSIGFEDVFGDEVRRDLPAAQLLVNITNDGWFAGTTALAQHLEIARMRALESGRPLVRAANAGISAMIGFDGRLLHVAPAGQRARLLGALVPRAGATPYVAYGNRPLWWASAAVVLLALLGSGALAWQTRRQRRRDDRRRTLRERI</sequence>
<dbReference type="PROSITE" id="PS50263">
    <property type="entry name" value="CN_HYDROLASE"/>
    <property type="match status" value="1"/>
</dbReference>
<comment type="catalytic activity">
    <reaction evidence="9">
        <text>N-terminal S-1,2-diacyl-sn-glyceryl-L-cysteinyl-[lipoprotein] + a glycerophospholipid = N-acyl-S-1,2-diacyl-sn-glyceryl-L-cysteinyl-[lipoprotein] + a 2-acyl-sn-glycero-3-phospholipid + H(+)</text>
        <dbReference type="Rhea" id="RHEA:48228"/>
        <dbReference type="Rhea" id="RHEA-COMP:14681"/>
        <dbReference type="Rhea" id="RHEA-COMP:14684"/>
        <dbReference type="ChEBI" id="CHEBI:15378"/>
        <dbReference type="ChEBI" id="CHEBI:136912"/>
        <dbReference type="ChEBI" id="CHEBI:140656"/>
        <dbReference type="ChEBI" id="CHEBI:140657"/>
        <dbReference type="ChEBI" id="CHEBI:140660"/>
        <dbReference type="EC" id="2.3.1.269"/>
    </reaction>
</comment>
<evidence type="ECO:0000256" key="7">
    <source>
        <dbReference type="ARBA" id="ARBA00023136"/>
    </source>
</evidence>
<dbReference type="SUPFAM" id="SSF56317">
    <property type="entry name" value="Carbon-nitrogen hydrolase"/>
    <property type="match status" value="1"/>
</dbReference>
<evidence type="ECO:0000313" key="12">
    <source>
        <dbReference type="Proteomes" id="UP000028302"/>
    </source>
</evidence>
<feature type="transmembrane region" description="Helical" evidence="9">
    <location>
        <begin position="123"/>
        <end position="144"/>
    </location>
</feature>
<keyword evidence="5 9" id="KW-0812">Transmembrane</keyword>
<dbReference type="Pfam" id="PF20154">
    <property type="entry name" value="LNT_N"/>
    <property type="match status" value="1"/>
</dbReference>
<comment type="function">
    <text evidence="9">Catalyzes the phospholipid dependent N-acylation of the N-terminal cysteine of apolipoprotein, the last step in lipoprotein maturation.</text>
</comment>